<accession>A0A143HK98</accession>
<dbReference type="PANTHER" id="PTHR34351">
    <property type="entry name" value="SLR1927 PROTEIN-RELATED"/>
    <property type="match status" value="1"/>
</dbReference>
<keyword evidence="1" id="KW-0812">Transmembrane</keyword>
<dbReference type="OrthoDB" id="5298497at2"/>
<sequence>MDLTAQTAVKLRERGRQLVQRWLSRRSPPSRSVTLNHRNVFILPSRAGMGFLLVIALLWLLGTNYENNLVLALTFLLAGLIAVLPVHTFANLSGLQLRLLEVPPAFAGDYAEAKIAVSGGGSRAREWIHVGWPPEEGVHLELVECDSAEIRVSLPVVRRGRVRAPRLRVESRFPLGLFRCWSWVDLDIEFLVYPRPIAAGPLPVGLAPGEGDSGERIRGGDDFAGLKPYQPGDSLRHLAWKQYAAGRDLNSKEYESRSDARLWLDWSLPVARDTETRLSVLCHWALQAERSGIAYGLRIPGATLAPSLGAEHLREVLTALADFPVHSPVSGGGHGSI</sequence>
<dbReference type="PANTHER" id="PTHR34351:SF1">
    <property type="entry name" value="SLR1927 PROTEIN"/>
    <property type="match status" value="1"/>
</dbReference>
<evidence type="ECO:0000256" key="1">
    <source>
        <dbReference type="SAM" id="Phobius"/>
    </source>
</evidence>
<organism evidence="2 3">
    <name type="scientific">Microbulbifer thermotolerans</name>
    <dbReference type="NCBI Taxonomy" id="252514"/>
    <lineage>
        <taxon>Bacteria</taxon>
        <taxon>Pseudomonadati</taxon>
        <taxon>Pseudomonadota</taxon>
        <taxon>Gammaproteobacteria</taxon>
        <taxon>Cellvibrionales</taxon>
        <taxon>Microbulbiferaceae</taxon>
        <taxon>Microbulbifer</taxon>
    </lineage>
</organism>
<dbReference type="RefSeq" id="WP_067152450.1">
    <property type="nucleotide sequence ID" value="NZ_CP014864.1"/>
</dbReference>
<name>A0A143HK98_MICTH</name>
<keyword evidence="3" id="KW-1185">Reference proteome</keyword>
<dbReference type="EMBL" id="CP014864">
    <property type="protein sequence ID" value="AMX02149.1"/>
    <property type="molecule type" value="Genomic_DNA"/>
</dbReference>
<dbReference type="GeneID" id="76607553"/>
<protein>
    <submittedName>
        <fullName evidence="2">Uncharacterized protein</fullName>
    </submittedName>
</protein>
<keyword evidence="1" id="KW-0472">Membrane</keyword>
<feature type="transmembrane region" description="Helical" evidence="1">
    <location>
        <begin position="68"/>
        <end position="90"/>
    </location>
</feature>
<dbReference type="Proteomes" id="UP000076077">
    <property type="component" value="Chromosome"/>
</dbReference>
<dbReference type="KEGG" id="mthd:A3224_05745"/>
<gene>
    <name evidence="2" type="ORF">A3224_05745</name>
</gene>
<dbReference type="STRING" id="252514.A3224_05745"/>
<keyword evidence="1" id="KW-1133">Transmembrane helix</keyword>
<dbReference type="AlphaFoldDB" id="A0A143HK98"/>
<evidence type="ECO:0000313" key="2">
    <source>
        <dbReference type="EMBL" id="AMX02149.1"/>
    </source>
</evidence>
<evidence type="ECO:0000313" key="3">
    <source>
        <dbReference type="Proteomes" id="UP000076077"/>
    </source>
</evidence>
<reference evidence="3" key="1">
    <citation type="submission" date="2016-03" db="EMBL/GenBank/DDBJ databases">
        <authorList>
            <person name="Lee Y.-S."/>
            <person name="Choi Y.-L."/>
        </authorList>
    </citation>
    <scope>NUCLEOTIDE SEQUENCE [LARGE SCALE GENOMIC DNA]</scope>
    <source>
        <strain evidence="3">DAU221</strain>
    </source>
</reference>
<feature type="transmembrane region" description="Helical" evidence="1">
    <location>
        <begin position="40"/>
        <end position="62"/>
    </location>
</feature>
<proteinExistence type="predicted"/>